<proteinExistence type="predicted"/>
<accession>A0A8H6HZX3</accession>
<feature type="region of interest" description="Disordered" evidence="1">
    <location>
        <begin position="405"/>
        <end position="434"/>
    </location>
</feature>
<reference evidence="2 3" key="1">
    <citation type="submission" date="2020-07" db="EMBL/GenBank/DDBJ databases">
        <title>Comparative genomics of pyrophilous fungi reveals a link between fire events and developmental genes.</title>
        <authorList>
            <consortium name="DOE Joint Genome Institute"/>
            <person name="Steindorff A.S."/>
            <person name="Carver A."/>
            <person name="Calhoun S."/>
            <person name="Stillman K."/>
            <person name="Liu H."/>
            <person name="Lipzen A."/>
            <person name="Pangilinan J."/>
            <person name="Labutti K."/>
            <person name="Bruns T.D."/>
            <person name="Grigoriev I.V."/>
        </authorList>
    </citation>
    <scope>NUCLEOTIDE SEQUENCE [LARGE SCALE GENOMIC DNA]</scope>
    <source>
        <strain evidence="2 3">CBS 144469</strain>
    </source>
</reference>
<evidence type="ECO:0000256" key="1">
    <source>
        <dbReference type="SAM" id="MobiDB-lite"/>
    </source>
</evidence>
<name>A0A8H6HZX3_9AGAR</name>
<sequence>MDEEDDDEDATDDLDRKGRRQRFQLKRVDLPKDIQGFKDALMLHVRIIWRLLTRKSIPIDPSPTVLEEFNKRFQSSTTVNVHRHSNILLIAIAKVRGAASTANSQLNSRIVRQARGMEEHIVQYIDSRIASYGLEEWAVDFNQSPYSAYNSAMRIIALDTFKQAVISHAYASLKPNLKYAEDTGMTTRLYDHIVHHYFFRRYTREKVNPGVVNATDNAGPTYQNRIRLAKARRKWLIDNRYPARYVSLIKPAATSDDERDPEGTMVGGRPVFYIKKRPERSEEVTRFLRILDKKRERSAKVDPSCRWKERARREPPGGSEETAFLSIPIEMPVDYFDPTFFNDLPPKLRAKAATYHVSLLPDVEESFTRCPEELYSDARFDAEFGVERMAQYDMIDDVDLMYPAEDEEGAYGEEEGAYEEEHAHEDGDGDVVVD</sequence>
<protein>
    <submittedName>
        <fullName evidence="2">Uncharacterized protein</fullName>
    </submittedName>
</protein>
<gene>
    <name evidence="2" type="ORF">DFP72DRAFT_810678</name>
</gene>
<organism evidence="2 3">
    <name type="scientific">Ephemerocybe angulata</name>
    <dbReference type="NCBI Taxonomy" id="980116"/>
    <lineage>
        <taxon>Eukaryota</taxon>
        <taxon>Fungi</taxon>
        <taxon>Dikarya</taxon>
        <taxon>Basidiomycota</taxon>
        <taxon>Agaricomycotina</taxon>
        <taxon>Agaricomycetes</taxon>
        <taxon>Agaricomycetidae</taxon>
        <taxon>Agaricales</taxon>
        <taxon>Agaricineae</taxon>
        <taxon>Psathyrellaceae</taxon>
        <taxon>Ephemerocybe</taxon>
    </lineage>
</organism>
<keyword evidence="3" id="KW-1185">Reference proteome</keyword>
<comment type="caution">
    <text evidence="2">The sequence shown here is derived from an EMBL/GenBank/DDBJ whole genome shotgun (WGS) entry which is preliminary data.</text>
</comment>
<evidence type="ECO:0000313" key="3">
    <source>
        <dbReference type="Proteomes" id="UP000521943"/>
    </source>
</evidence>
<evidence type="ECO:0000313" key="2">
    <source>
        <dbReference type="EMBL" id="KAF6756056.1"/>
    </source>
</evidence>
<dbReference type="EMBL" id="JACGCI010000027">
    <property type="protein sequence ID" value="KAF6756056.1"/>
    <property type="molecule type" value="Genomic_DNA"/>
</dbReference>
<dbReference type="Proteomes" id="UP000521943">
    <property type="component" value="Unassembled WGS sequence"/>
</dbReference>
<feature type="compositionally biased region" description="Acidic residues" evidence="1">
    <location>
        <begin position="405"/>
        <end position="418"/>
    </location>
</feature>
<dbReference type="OrthoDB" id="3254880at2759"/>
<dbReference type="AlphaFoldDB" id="A0A8H6HZX3"/>